<dbReference type="GO" id="GO:1990904">
    <property type="term" value="C:ribonucleoprotein complex"/>
    <property type="evidence" value="ECO:0007669"/>
    <property type="project" value="UniProtKB-KW"/>
</dbReference>
<accession>A0A383DL60</accession>
<comment type="similarity">
    <text evidence="1">Belongs to the universal ribosomal protein uL4 family.</text>
</comment>
<evidence type="ECO:0000256" key="1">
    <source>
        <dbReference type="ARBA" id="ARBA00010528"/>
    </source>
</evidence>
<dbReference type="Gene3D" id="3.40.1370.10">
    <property type="match status" value="1"/>
</dbReference>
<sequence length="60" mass="6461">MASVGICNLEGEKIGSIDLPEAVFGIEPSSDAIYYAIKAYLNNQRQGNASTKTRAQVNRS</sequence>
<dbReference type="InterPro" id="IPR002136">
    <property type="entry name" value="Ribosomal_uL4"/>
</dbReference>
<evidence type="ECO:0000313" key="4">
    <source>
        <dbReference type="EMBL" id="SVE45201.1"/>
    </source>
</evidence>
<evidence type="ECO:0000256" key="3">
    <source>
        <dbReference type="ARBA" id="ARBA00023274"/>
    </source>
</evidence>
<dbReference type="GO" id="GO:0005840">
    <property type="term" value="C:ribosome"/>
    <property type="evidence" value="ECO:0007669"/>
    <property type="project" value="UniProtKB-KW"/>
</dbReference>
<dbReference type="Pfam" id="PF00573">
    <property type="entry name" value="Ribosomal_L4"/>
    <property type="match status" value="1"/>
</dbReference>
<evidence type="ECO:0008006" key="5">
    <source>
        <dbReference type="Google" id="ProtNLM"/>
    </source>
</evidence>
<name>A0A383DL60_9ZZZZ</name>
<dbReference type="GO" id="GO:0003735">
    <property type="term" value="F:structural constituent of ribosome"/>
    <property type="evidence" value="ECO:0007669"/>
    <property type="project" value="InterPro"/>
</dbReference>
<keyword evidence="2" id="KW-0689">Ribosomal protein</keyword>
<reference evidence="4" key="1">
    <citation type="submission" date="2018-05" db="EMBL/GenBank/DDBJ databases">
        <authorList>
            <person name="Lanie J.A."/>
            <person name="Ng W.-L."/>
            <person name="Kazmierczak K.M."/>
            <person name="Andrzejewski T.M."/>
            <person name="Davidsen T.M."/>
            <person name="Wayne K.J."/>
            <person name="Tettelin H."/>
            <person name="Glass J.I."/>
            <person name="Rusch D."/>
            <person name="Podicherti R."/>
            <person name="Tsui H.-C.T."/>
            <person name="Winkler M.E."/>
        </authorList>
    </citation>
    <scope>NUCLEOTIDE SEQUENCE</scope>
</reference>
<dbReference type="GO" id="GO:0006412">
    <property type="term" value="P:translation"/>
    <property type="evidence" value="ECO:0007669"/>
    <property type="project" value="InterPro"/>
</dbReference>
<keyword evidence="3" id="KW-0687">Ribonucleoprotein</keyword>
<evidence type="ECO:0000256" key="2">
    <source>
        <dbReference type="ARBA" id="ARBA00022980"/>
    </source>
</evidence>
<dbReference type="EMBL" id="UINC01218252">
    <property type="protein sequence ID" value="SVE45201.1"/>
    <property type="molecule type" value="Genomic_DNA"/>
</dbReference>
<dbReference type="AlphaFoldDB" id="A0A383DL60"/>
<dbReference type="InterPro" id="IPR023574">
    <property type="entry name" value="Ribosomal_uL4_dom_sf"/>
</dbReference>
<proteinExistence type="inferred from homology"/>
<protein>
    <recommendedName>
        <fullName evidence="5">50S ribosomal protein L4</fullName>
    </recommendedName>
</protein>
<feature type="non-terminal residue" evidence="4">
    <location>
        <position position="60"/>
    </location>
</feature>
<dbReference type="SUPFAM" id="SSF52166">
    <property type="entry name" value="Ribosomal protein L4"/>
    <property type="match status" value="1"/>
</dbReference>
<organism evidence="4">
    <name type="scientific">marine metagenome</name>
    <dbReference type="NCBI Taxonomy" id="408172"/>
    <lineage>
        <taxon>unclassified sequences</taxon>
        <taxon>metagenomes</taxon>
        <taxon>ecological metagenomes</taxon>
    </lineage>
</organism>
<gene>
    <name evidence="4" type="ORF">METZ01_LOCUS498055</name>
</gene>